<evidence type="ECO:0000256" key="1">
    <source>
        <dbReference type="ARBA" id="ARBA00022729"/>
    </source>
</evidence>
<dbReference type="PROSITE" id="PS51257">
    <property type="entry name" value="PROKAR_LIPOPROTEIN"/>
    <property type="match status" value="1"/>
</dbReference>
<organism evidence="3 4">
    <name type="scientific">Dialister invisus DSM 15470</name>
    <dbReference type="NCBI Taxonomy" id="592028"/>
    <lineage>
        <taxon>Bacteria</taxon>
        <taxon>Bacillati</taxon>
        <taxon>Bacillota</taxon>
        <taxon>Negativicutes</taxon>
        <taxon>Veillonellales</taxon>
        <taxon>Veillonellaceae</taxon>
        <taxon>Dialister</taxon>
    </lineage>
</organism>
<evidence type="ECO:0000313" key="4">
    <source>
        <dbReference type="Proteomes" id="UP000004736"/>
    </source>
</evidence>
<dbReference type="AlphaFoldDB" id="C9LMQ1"/>
<dbReference type="InterPro" id="IPR001638">
    <property type="entry name" value="Solute-binding_3/MltF_N"/>
</dbReference>
<comment type="caution">
    <text evidence="3">The sequence shown here is derived from an EMBL/GenBank/DDBJ whole genome shotgun (WGS) entry which is preliminary data.</text>
</comment>
<evidence type="ECO:0000259" key="2">
    <source>
        <dbReference type="SMART" id="SM00062"/>
    </source>
</evidence>
<dbReference type="Gene3D" id="3.40.190.10">
    <property type="entry name" value="Periplasmic binding protein-like II"/>
    <property type="match status" value="2"/>
</dbReference>
<keyword evidence="4" id="KW-1185">Reference proteome</keyword>
<dbReference type="Proteomes" id="UP000004736">
    <property type="component" value="Unassembled WGS sequence"/>
</dbReference>
<dbReference type="PANTHER" id="PTHR35936">
    <property type="entry name" value="MEMBRANE-BOUND LYTIC MUREIN TRANSGLYCOSYLASE F"/>
    <property type="match status" value="1"/>
</dbReference>
<name>C9LMQ1_9FIRM</name>
<reference evidence="3" key="1">
    <citation type="submission" date="2009-09" db="EMBL/GenBank/DDBJ databases">
        <authorList>
            <person name="Weinstock G."/>
            <person name="Sodergren E."/>
            <person name="Clifton S."/>
            <person name="Fulton L."/>
            <person name="Fulton B."/>
            <person name="Courtney L."/>
            <person name="Fronick C."/>
            <person name="Harrison M."/>
            <person name="Strong C."/>
            <person name="Farmer C."/>
            <person name="Delahaunty K."/>
            <person name="Markovic C."/>
            <person name="Hall O."/>
            <person name="Minx P."/>
            <person name="Tomlinson C."/>
            <person name="Mitreva M."/>
            <person name="Nelson J."/>
            <person name="Hou S."/>
            <person name="Wollam A."/>
            <person name="Pepin K.H."/>
            <person name="Johnson M."/>
            <person name="Bhonagiri V."/>
            <person name="Nash W.E."/>
            <person name="Warren W."/>
            <person name="Chinwalla A."/>
            <person name="Mardis E.R."/>
            <person name="Wilson R.K."/>
        </authorList>
    </citation>
    <scope>NUCLEOTIDE SEQUENCE [LARGE SCALE GENOMIC DNA]</scope>
    <source>
        <strain evidence="3">DSM 15470</strain>
    </source>
</reference>
<feature type="domain" description="Solute-binding protein family 3/N-terminal" evidence="2">
    <location>
        <begin position="54"/>
        <end position="285"/>
    </location>
</feature>
<proteinExistence type="predicted"/>
<dbReference type="eggNOG" id="COG0834">
    <property type="taxonomic scope" value="Bacteria"/>
</dbReference>
<dbReference type="STRING" id="592028.GCWU000321_00805"/>
<accession>C9LMQ1</accession>
<protein>
    <submittedName>
        <fullName evidence="3">ABC transporter, substrate-binding protein, family 3</fullName>
    </submittedName>
</protein>
<dbReference type="PANTHER" id="PTHR35936:SF19">
    <property type="entry name" value="AMINO-ACID-BINDING PROTEIN YXEM-RELATED"/>
    <property type="match status" value="1"/>
</dbReference>
<gene>
    <name evidence="3" type="ORF">GCWU000321_00805</name>
</gene>
<dbReference type="EMBL" id="ACIM02000001">
    <property type="protein sequence ID" value="EEW96837.1"/>
    <property type="molecule type" value="Genomic_DNA"/>
</dbReference>
<dbReference type="HOGENOM" id="CLU_019602_18_5_9"/>
<dbReference type="SUPFAM" id="SSF53850">
    <property type="entry name" value="Periplasmic binding protein-like II"/>
    <property type="match status" value="1"/>
</dbReference>
<sequence length="295" mass="32883">MQLYLKEDHIMRRSLKIIFALAASAMIIGAFAGCGGEKKDAPKAADAGNKTAVKLVVSSTERPIAWQDEDGKIQGFEYDIWQEVNKNLKDYTLDIKAVPPETQDVMMESGDAKVASGGYYRTPRREKDYIIPNTPIGASSVMIYVLKDNQNKFSNLEDAVKNGKQVPNTPNGGIYKVLTDWNAAHDNLMKEVPIQDGLTVADRLQSLKTGQYDFMVYPDNFGVEETAKAMGIEIVTVGKPIKVNEIVVIVNKKEEKLAAEIDTALKKLTDDGTIARLSEKWYHRNLLDNLKELKK</sequence>
<dbReference type="Pfam" id="PF00497">
    <property type="entry name" value="SBP_bac_3"/>
    <property type="match status" value="1"/>
</dbReference>
<dbReference type="SMART" id="SM00062">
    <property type="entry name" value="PBPb"/>
    <property type="match status" value="1"/>
</dbReference>
<keyword evidence="1" id="KW-0732">Signal</keyword>
<evidence type="ECO:0000313" key="3">
    <source>
        <dbReference type="EMBL" id="EEW96837.1"/>
    </source>
</evidence>